<dbReference type="EMBL" id="VEPZ02000873">
    <property type="protein sequence ID" value="KAE8714121.1"/>
    <property type="molecule type" value="Genomic_DNA"/>
</dbReference>
<accession>A0A6A3BDV7</accession>
<gene>
    <name evidence="2" type="ORF">F3Y22_tig00110201pilonHSYRG00292</name>
</gene>
<dbReference type="Proteomes" id="UP000436088">
    <property type="component" value="Unassembled WGS sequence"/>
</dbReference>
<dbReference type="InterPro" id="IPR026960">
    <property type="entry name" value="RVT-Znf"/>
</dbReference>
<organism evidence="2 3">
    <name type="scientific">Hibiscus syriacus</name>
    <name type="common">Rose of Sharon</name>
    <dbReference type="NCBI Taxonomy" id="106335"/>
    <lineage>
        <taxon>Eukaryota</taxon>
        <taxon>Viridiplantae</taxon>
        <taxon>Streptophyta</taxon>
        <taxon>Embryophyta</taxon>
        <taxon>Tracheophyta</taxon>
        <taxon>Spermatophyta</taxon>
        <taxon>Magnoliopsida</taxon>
        <taxon>eudicotyledons</taxon>
        <taxon>Gunneridae</taxon>
        <taxon>Pentapetalae</taxon>
        <taxon>rosids</taxon>
        <taxon>malvids</taxon>
        <taxon>Malvales</taxon>
        <taxon>Malvaceae</taxon>
        <taxon>Malvoideae</taxon>
        <taxon>Hibiscus</taxon>
    </lineage>
</organism>
<evidence type="ECO:0000313" key="3">
    <source>
        <dbReference type="Proteomes" id="UP000436088"/>
    </source>
</evidence>
<dbReference type="AlphaFoldDB" id="A0A6A3BDV7"/>
<reference evidence="2" key="1">
    <citation type="submission" date="2019-09" db="EMBL/GenBank/DDBJ databases">
        <title>Draft genome information of white flower Hibiscus syriacus.</title>
        <authorList>
            <person name="Kim Y.-M."/>
        </authorList>
    </citation>
    <scope>NUCLEOTIDE SEQUENCE [LARGE SCALE GENOMIC DNA]</scope>
    <source>
        <strain evidence="2">YM2019G1</strain>
    </source>
</reference>
<dbReference type="PANTHER" id="PTHR33116">
    <property type="entry name" value="REVERSE TRANSCRIPTASE ZINC-BINDING DOMAIN-CONTAINING PROTEIN-RELATED-RELATED"/>
    <property type="match status" value="1"/>
</dbReference>
<keyword evidence="3" id="KW-1185">Reference proteome</keyword>
<dbReference type="Pfam" id="PF13966">
    <property type="entry name" value="zf-RVT"/>
    <property type="match status" value="1"/>
</dbReference>
<comment type="caution">
    <text evidence="2">The sequence shown here is derived from an EMBL/GenBank/DDBJ whole genome shotgun (WGS) entry which is preliminary data.</text>
</comment>
<evidence type="ECO:0000313" key="2">
    <source>
        <dbReference type="EMBL" id="KAE8714121.1"/>
    </source>
</evidence>
<protein>
    <recommendedName>
        <fullName evidence="1">Reverse transcriptase zinc-binding domain-containing protein</fullName>
    </recommendedName>
</protein>
<name>A0A6A3BDV7_HIBSY</name>
<feature type="domain" description="Reverse transcriptase zinc-binding" evidence="1">
    <location>
        <begin position="299"/>
        <end position="381"/>
    </location>
</feature>
<sequence>MSFCLLFIKIRFNYLQIHQFSLKKIKEVSDLEIKEALFIQGKDKSPGPDGFTYGFFKAAWNIVDKDFISANQTTFVKGKNIVENTLLAQEVVKGYSRKSLSPRCSIKIDLQKVFDSVNWDFLLAILEAMGLPDKFRIKLNVSKTEFFACGLNQIILDQIRLATGFRMAHLPVRLVIPKGVIKDVERLCMRFFWKGCDTSARGARVGWGQICSLKSEGGLGLKDLALWSKSCCLLLIRNILATEGSLWIAWLQAYCFKSESYWEVGCKPHYSWILNKLLRLRDDASILFSPGANLSLIKSKWIWDNIRISREKASWHKIIWFPSHILKFSLISWMAILDRLPTRDRLLRFGVVNDDACVICGSGMESHDHLFADYLYARNVWNAVLGLCGFRSIADSWDQRLNWLVVNPKGYSGAFRDQVRILKKN</sequence>
<evidence type="ECO:0000259" key="1">
    <source>
        <dbReference type="Pfam" id="PF13966"/>
    </source>
</evidence>
<dbReference type="PANTHER" id="PTHR33116:SF78">
    <property type="entry name" value="OS12G0587133 PROTEIN"/>
    <property type="match status" value="1"/>
</dbReference>
<proteinExistence type="predicted"/>